<proteinExistence type="predicted"/>
<name>A0A9W9VGS7_9EURO</name>
<dbReference type="Proteomes" id="UP001147782">
    <property type="component" value="Unassembled WGS sequence"/>
</dbReference>
<evidence type="ECO:0000313" key="3">
    <source>
        <dbReference type="Proteomes" id="UP001147782"/>
    </source>
</evidence>
<dbReference type="PANTHER" id="PTHR35205">
    <property type="entry name" value="NB-ARC AND TPR DOMAIN PROTEIN"/>
    <property type="match status" value="1"/>
</dbReference>
<accession>A0A9W9VGS7</accession>
<dbReference type="GeneID" id="81434720"/>
<dbReference type="PANTHER" id="PTHR35205:SF1">
    <property type="entry name" value="ZU5 DOMAIN-CONTAINING PROTEIN"/>
    <property type="match status" value="1"/>
</dbReference>
<sequence length="376" mass="43143">RFKLEETPLKPLSTVPFRRDPDFVDHGTLLEQIDKKATVPGSRTVLVGLGGVGKSQLAIEYSYRVRVRSPEAWVLWIHASNEARFEKGCRHNAELLGIPGYQDLKTNLYQLLRDWLLKTERRWLLVFDNLDDDDFLRCNSQPTPDNNLLLPIWEYFPQSLQGSILITSRSKRVALDIVEDNDIIRVEPMDKSRATDLLKTKLGNMEIERDKHDTLSDLSKELDFMPLAMAQAAAYIRRRVPFLSVEQYLSKFRGSDHQQVARLLVEHEGMNLRRDHEAKNSILMTWQISLDHIQQVCPAAADLLALMSFFDRQGIPDFMLRRSQGVLTNSQAGSRLHEDQAFDNGDPSEITYKHGAANQYEASLCTGFILRKVENH</sequence>
<dbReference type="GO" id="GO:0043531">
    <property type="term" value="F:ADP binding"/>
    <property type="evidence" value="ECO:0007669"/>
    <property type="project" value="InterPro"/>
</dbReference>
<evidence type="ECO:0000259" key="1">
    <source>
        <dbReference type="Pfam" id="PF00931"/>
    </source>
</evidence>
<dbReference type="OrthoDB" id="5986190at2759"/>
<reference evidence="2" key="2">
    <citation type="journal article" date="2023" name="IMA Fungus">
        <title>Comparative genomic study of the Penicillium genus elucidates a diverse pangenome and 15 lateral gene transfer events.</title>
        <authorList>
            <person name="Petersen C."/>
            <person name="Sorensen T."/>
            <person name="Nielsen M.R."/>
            <person name="Sondergaard T.E."/>
            <person name="Sorensen J.L."/>
            <person name="Fitzpatrick D.A."/>
            <person name="Frisvad J.C."/>
            <person name="Nielsen K.L."/>
        </authorList>
    </citation>
    <scope>NUCLEOTIDE SEQUENCE</scope>
    <source>
        <strain evidence="2">IBT 29864</strain>
    </source>
</reference>
<keyword evidence="3" id="KW-1185">Reference proteome</keyword>
<dbReference type="AlphaFoldDB" id="A0A9W9VGS7"/>
<protein>
    <recommendedName>
        <fullName evidence="1">NB-ARC domain-containing protein</fullName>
    </recommendedName>
</protein>
<dbReference type="SUPFAM" id="SSF52540">
    <property type="entry name" value="P-loop containing nucleoside triphosphate hydrolases"/>
    <property type="match status" value="1"/>
</dbReference>
<gene>
    <name evidence="2" type="ORF">N7496_002612</name>
</gene>
<dbReference type="RefSeq" id="XP_056557755.1">
    <property type="nucleotide sequence ID" value="XM_056695543.1"/>
</dbReference>
<dbReference type="Gene3D" id="3.40.50.300">
    <property type="entry name" value="P-loop containing nucleotide triphosphate hydrolases"/>
    <property type="match status" value="1"/>
</dbReference>
<organism evidence="2 3">
    <name type="scientific">Penicillium cataractarum</name>
    <dbReference type="NCBI Taxonomy" id="2100454"/>
    <lineage>
        <taxon>Eukaryota</taxon>
        <taxon>Fungi</taxon>
        <taxon>Dikarya</taxon>
        <taxon>Ascomycota</taxon>
        <taxon>Pezizomycotina</taxon>
        <taxon>Eurotiomycetes</taxon>
        <taxon>Eurotiomycetidae</taxon>
        <taxon>Eurotiales</taxon>
        <taxon>Aspergillaceae</taxon>
        <taxon>Penicillium</taxon>
    </lineage>
</organism>
<dbReference type="InterPro" id="IPR027417">
    <property type="entry name" value="P-loop_NTPase"/>
</dbReference>
<dbReference type="Pfam" id="PF00931">
    <property type="entry name" value="NB-ARC"/>
    <property type="match status" value="1"/>
</dbReference>
<reference evidence="2" key="1">
    <citation type="submission" date="2022-11" db="EMBL/GenBank/DDBJ databases">
        <authorList>
            <person name="Petersen C."/>
        </authorList>
    </citation>
    <scope>NUCLEOTIDE SEQUENCE</scope>
    <source>
        <strain evidence="2">IBT 29864</strain>
    </source>
</reference>
<comment type="caution">
    <text evidence="2">The sequence shown here is derived from an EMBL/GenBank/DDBJ whole genome shotgun (WGS) entry which is preliminary data.</text>
</comment>
<feature type="domain" description="NB-ARC" evidence="1">
    <location>
        <begin position="45"/>
        <end position="206"/>
    </location>
</feature>
<feature type="non-terminal residue" evidence="2">
    <location>
        <position position="1"/>
    </location>
</feature>
<dbReference type="EMBL" id="JAPZBS010000002">
    <property type="protein sequence ID" value="KAJ5380184.1"/>
    <property type="molecule type" value="Genomic_DNA"/>
</dbReference>
<dbReference type="InterPro" id="IPR002182">
    <property type="entry name" value="NB-ARC"/>
</dbReference>
<evidence type="ECO:0000313" key="2">
    <source>
        <dbReference type="EMBL" id="KAJ5380184.1"/>
    </source>
</evidence>